<protein>
    <submittedName>
        <fullName evidence="1">Predicted transglutaminase-like cysteine proteinase</fullName>
    </submittedName>
</protein>
<dbReference type="PANTHER" id="PTHR39327:SF1">
    <property type="entry name" value="BLR5470 PROTEIN"/>
    <property type="match status" value="1"/>
</dbReference>
<dbReference type="AlphaFoldDB" id="A0A1T5FJ29"/>
<dbReference type="Gene3D" id="3.10.620.30">
    <property type="match status" value="1"/>
</dbReference>
<gene>
    <name evidence="1" type="ORF">SAMN06295937_10377</name>
</gene>
<name>A0A1T5FJ29_9SPHN</name>
<dbReference type="PANTHER" id="PTHR39327">
    <property type="match status" value="1"/>
</dbReference>
<proteinExistence type="predicted"/>
<accession>A0A1T5FJ29</accession>
<dbReference type="SUPFAM" id="SSF54001">
    <property type="entry name" value="Cysteine proteinases"/>
    <property type="match status" value="1"/>
</dbReference>
<organism evidence="1 2">
    <name type="scientific">Sphingopyxis flava</name>
    <dbReference type="NCBI Taxonomy" id="1507287"/>
    <lineage>
        <taxon>Bacteria</taxon>
        <taxon>Pseudomonadati</taxon>
        <taxon>Pseudomonadota</taxon>
        <taxon>Alphaproteobacteria</taxon>
        <taxon>Sphingomonadales</taxon>
        <taxon>Sphingomonadaceae</taxon>
        <taxon>Sphingopyxis</taxon>
    </lineage>
</organism>
<dbReference type="EMBL" id="FUYP01000037">
    <property type="protein sequence ID" value="SKB96214.1"/>
    <property type="molecule type" value="Genomic_DNA"/>
</dbReference>
<sequence>MAPAAAAIAMSHAKLCNHRPFGVAIAAAQPLIPALPASKSVALLGGQPSALDLIRAAQAAPSAPAPAAANPQGALPAELKPLEPAAGGNRLGPLCSMTSASAVRGAARPQPSYSSQDFLASKRLAIGRTSFDAAWSRVRNERVPASYVRALEQKAAGGRRETLGVVNAFVNRKIAFTDDRDLFGRADYWAGARKTLALGRGDCEDIALTKMQLLAAMGVAREDMVLTIARDLVRNADHAVLIVRDGGRYLMLDNATDAILDASASHDYRAILSFGQNKAWLHGYQIASR</sequence>
<reference evidence="2" key="1">
    <citation type="submission" date="2017-02" db="EMBL/GenBank/DDBJ databases">
        <authorList>
            <person name="Varghese N."/>
            <person name="Submissions S."/>
        </authorList>
    </citation>
    <scope>NUCLEOTIDE SEQUENCE [LARGE SCALE GENOMIC DNA]</scope>
    <source>
        <strain evidence="2">R11H</strain>
    </source>
</reference>
<dbReference type="Pfam" id="PF06035">
    <property type="entry name" value="Peptidase_C93"/>
    <property type="match status" value="1"/>
</dbReference>
<keyword evidence="2" id="KW-1185">Reference proteome</keyword>
<dbReference type="Proteomes" id="UP000190044">
    <property type="component" value="Unassembled WGS sequence"/>
</dbReference>
<dbReference type="InterPro" id="IPR010319">
    <property type="entry name" value="Transglutaminase-like_Cys_pept"/>
</dbReference>
<evidence type="ECO:0000313" key="1">
    <source>
        <dbReference type="EMBL" id="SKB96214.1"/>
    </source>
</evidence>
<dbReference type="InterPro" id="IPR038765">
    <property type="entry name" value="Papain-like_cys_pep_sf"/>
</dbReference>
<evidence type="ECO:0000313" key="2">
    <source>
        <dbReference type="Proteomes" id="UP000190044"/>
    </source>
</evidence>